<evidence type="ECO:0000313" key="2">
    <source>
        <dbReference type="Proteomes" id="UP000682811"/>
    </source>
</evidence>
<gene>
    <name evidence="1" type="ORF">J34TS1_03420</name>
</gene>
<proteinExistence type="predicted"/>
<dbReference type="AlphaFoldDB" id="A0A919YBP1"/>
<name>A0A919YBP1_9BACL</name>
<comment type="caution">
    <text evidence="1">The sequence shown here is derived from an EMBL/GenBank/DDBJ whole genome shotgun (WGS) entry which is preliminary data.</text>
</comment>
<evidence type="ECO:0000313" key="1">
    <source>
        <dbReference type="EMBL" id="GIO45577.1"/>
    </source>
</evidence>
<keyword evidence="2" id="KW-1185">Reference proteome</keyword>
<organism evidence="1 2">
    <name type="scientific">Paenibacillus azoreducens</name>
    <dbReference type="NCBI Taxonomy" id="116718"/>
    <lineage>
        <taxon>Bacteria</taxon>
        <taxon>Bacillati</taxon>
        <taxon>Bacillota</taxon>
        <taxon>Bacilli</taxon>
        <taxon>Bacillales</taxon>
        <taxon>Paenibacillaceae</taxon>
        <taxon>Paenibacillus</taxon>
    </lineage>
</organism>
<sequence>MLFMPALSSFNGWDEHPGEIDSSAFVRCVFEQILLQDENRAWIQIKIQNVILLKDACAVWPESDGSGCLDSFQIFRDNDVLRYNGWMLLSASTEGDLGTWALIKKKNERHHLVALGDWGFHYDIVYGGNKIIPEEELNKLLIK</sequence>
<protein>
    <submittedName>
        <fullName evidence="1">Uncharacterized protein</fullName>
    </submittedName>
</protein>
<reference evidence="1 2" key="1">
    <citation type="submission" date="2021-03" db="EMBL/GenBank/DDBJ databases">
        <title>Antimicrobial resistance genes in bacteria isolated from Japanese honey, and their potential for conferring macrolide and lincosamide resistance in the American foulbrood pathogen Paenibacillus larvae.</title>
        <authorList>
            <person name="Okamoto M."/>
            <person name="Kumagai M."/>
            <person name="Kanamori H."/>
            <person name="Takamatsu D."/>
        </authorList>
    </citation>
    <scope>NUCLEOTIDE SEQUENCE [LARGE SCALE GENOMIC DNA]</scope>
    <source>
        <strain evidence="1 2">J34TS1</strain>
    </source>
</reference>
<dbReference type="Proteomes" id="UP000682811">
    <property type="component" value="Unassembled WGS sequence"/>
</dbReference>
<dbReference type="EMBL" id="BORT01000001">
    <property type="protein sequence ID" value="GIO45577.1"/>
    <property type="molecule type" value="Genomic_DNA"/>
</dbReference>
<accession>A0A919YBP1</accession>